<keyword evidence="3" id="KW-1185">Reference proteome</keyword>
<dbReference type="EMBL" id="JADCUA010000007">
    <property type="protein sequence ID" value="KAH9838504.1"/>
    <property type="molecule type" value="Genomic_DNA"/>
</dbReference>
<proteinExistence type="predicted"/>
<dbReference type="RefSeq" id="XP_047780419.1">
    <property type="nucleotide sequence ID" value="XM_047928918.1"/>
</dbReference>
<evidence type="ECO:0000313" key="3">
    <source>
        <dbReference type="Proteomes" id="UP000814176"/>
    </source>
</evidence>
<evidence type="ECO:0000313" key="2">
    <source>
        <dbReference type="EMBL" id="KAH9838504.1"/>
    </source>
</evidence>
<dbReference type="GeneID" id="72009650"/>
<name>A0ABQ8KK26_9APHY</name>
<comment type="caution">
    <text evidence="2">The sequence shown here is derived from an EMBL/GenBank/DDBJ whole genome shotgun (WGS) entry which is preliminary data.</text>
</comment>
<accession>A0ABQ8KK26</accession>
<feature type="compositionally biased region" description="Polar residues" evidence="1">
    <location>
        <begin position="120"/>
        <end position="130"/>
    </location>
</feature>
<evidence type="ECO:0000256" key="1">
    <source>
        <dbReference type="SAM" id="MobiDB-lite"/>
    </source>
</evidence>
<sequence length="283" mass="30141">MSPSTQPVRNVKVKVPRHNSQRIGPAVTAQVEVFARETKTRVDVRQTAYEPSSALAQAIESASEWNSLLLTARAERGPQWDIGTQQFLVEEYSELYYDPSPLLEYQREGKPSGDGDGAIASTSRGASNDRQILDMPGTPKVQSSRAQNSSITPQHIPQQFFANQGTPGMASPRHPFSPSAQGMGGQGMGAPGMGMGNMGGMGMGAVPPGQFYGNNTDSPMRMNNAGMAQAMGGMGMNMQGMNMSMGMHGGPDMGMGMGMNSPDPRRRMTRTMSGEDGFGGMHG</sequence>
<dbReference type="Proteomes" id="UP000814176">
    <property type="component" value="Unassembled WGS sequence"/>
</dbReference>
<organism evidence="2 3">
    <name type="scientific">Rhodofomes roseus</name>
    <dbReference type="NCBI Taxonomy" id="34475"/>
    <lineage>
        <taxon>Eukaryota</taxon>
        <taxon>Fungi</taxon>
        <taxon>Dikarya</taxon>
        <taxon>Basidiomycota</taxon>
        <taxon>Agaricomycotina</taxon>
        <taxon>Agaricomycetes</taxon>
        <taxon>Polyporales</taxon>
        <taxon>Rhodofomes</taxon>
    </lineage>
</organism>
<reference evidence="2 3" key="1">
    <citation type="journal article" date="2021" name="Environ. Microbiol.">
        <title>Gene family expansions and transcriptome signatures uncover fungal adaptations to wood decay.</title>
        <authorList>
            <person name="Hage H."/>
            <person name="Miyauchi S."/>
            <person name="Viragh M."/>
            <person name="Drula E."/>
            <person name="Min B."/>
            <person name="Chaduli D."/>
            <person name="Navarro D."/>
            <person name="Favel A."/>
            <person name="Norest M."/>
            <person name="Lesage-Meessen L."/>
            <person name="Balint B."/>
            <person name="Merenyi Z."/>
            <person name="de Eugenio L."/>
            <person name="Morin E."/>
            <person name="Martinez A.T."/>
            <person name="Baldrian P."/>
            <person name="Stursova M."/>
            <person name="Martinez M.J."/>
            <person name="Novotny C."/>
            <person name="Magnuson J.K."/>
            <person name="Spatafora J.W."/>
            <person name="Maurice S."/>
            <person name="Pangilinan J."/>
            <person name="Andreopoulos W."/>
            <person name="LaButti K."/>
            <person name="Hundley H."/>
            <person name="Na H."/>
            <person name="Kuo A."/>
            <person name="Barry K."/>
            <person name="Lipzen A."/>
            <person name="Henrissat B."/>
            <person name="Riley R."/>
            <person name="Ahrendt S."/>
            <person name="Nagy L.G."/>
            <person name="Grigoriev I.V."/>
            <person name="Martin F."/>
            <person name="Rosso M.N."/>
        </authorList>
    </citation>
    <scope>NUCLEOTIDE SEQUENCE [LARGE SCALE GENOMIC DNA]</scope>
    <source>
        <strain evidence="2 3">CIRM-BRFM 1785</strain>
    </source>
</reference>
<gene>
    <name evidence="2" type="ORF">C8Q71DRAFT_906301</name>
</gene>
<protein>
    <submittedName>
        <fullName evidence="2">Uncharacterized protein</fullName>
    </submittedName>
</protein>
<feature type="region of interest" description="Disordered" evidence="1">
    <location>
        <begin position="104"/>
        <end position="145"/>
    </location>
</feature>